<evidence type="ECO:0000256" key="5">
    <source>
        <dbReference type="ARBA" id="ARBA00023237"/>
    </source>
</evidence>
<dbReference type="Gene3D" id="3.55.50.30">
    <property type="match status" value="1"/>
</dbReference>
<dbReference type="Gene3D" id="2.40.170.20">
    <property type="entry name" value="TonB-dependent receptor, beta-barrel domain"/>
    <property type="match status" value="1"/>
</dbReference>
<dbReference type="SMART" id="SM00965">
    <property type="entry name" value="STN"/>
    <property type="match status" value="1"/>
</dbReference>
<protein>
    <submittedName>
        <fullName evidence="8">TonB-dependent receptor SusC</fullName>
    </submittedName>
</protein>
<keyword evidence="4 6" id="KW-0472">Membrane</keyword>
<dbReference type="GO" id="GO:0009279">
    <property type="term" value="C:cell outer membrane"/>
    <property type="evidence" value="ECO:0007669"/>
    <property type="project" value="UniProtKB-SubCell"/>
</dbReference>
<keyword evidence="2" id="KW-0813">Transport</keyword>
<dbReference type="Pfam" id="PF13715">
    <property type="entry name" value="CarbopepD_reg_2"/>
    <property type="match status" value="1"/>
</dbReference>
<dbReference type="SUPFAM" id="SSF56935">
    <property type="entry name" value="Porins"/>
    <property type="match status" value="1"/>
</dbReference>
<dbReference type="InterPro" id="IPR011662">
    <property type="entry name" value="Secretin/TonB_short_N"/>
</dbReference>
<dbReference type="PROSITE" id="PS00018">
    <property type="entry name" value="EF_HAND_1"/>
    <property type="match status" value="1"/>
</dbReference>
<feature type="transmembrane region" description="Helical" evidence="6">
    <location>
        <begin position="20"/>
        <end position="41"/>
    </location>
</feature>
<proteinExistence type="predicted"/>
<dbReference type="InterPro" id="IPR012910">
    <property type="entry name" value="Plug_dom"/>
</dbReference>
<accession>A0A5J4SF62</accession>
<sequence>MKNRYLSREYCFKYPLPKQFFRIMLITIFLLIVCVFCPYAANTYSQNARVTINKNAVQLDEVLNEIESQTNYLFIYNNQVDVNRKVSIGVKSKSVSDVLNNLLQNTDIDYSMEGTHIILTKKSVDTPIVQQNTKTINGFVVDSRGEAIIGVNVLEKGTSNGVITDIDGKFSLNVHPQSILTISYIGYLTQEVNVSNQTSLRIVLEEDAKTLDEVVVIGYGVVKKSDLTGSVSSVSSKSFKDQPLTRVEDAIQGRMAGVDVQTVSGAPGSEIKIRVRGSSSINKSNDPLYVLDGIVSTTGLTGINPADIASIEVLKDASSTAIYGSRGANGVVLITTTRGSSDRRSVTFDTEIGFSTIPKKYDLLNAYEYSQALNDILGREVINAEDMTAYKNGAKGIDWQDMILQTGLGQNYKVTLSGGNKDTQYLVSGNVLDQKGITITTEFQRYIARSNISSKITNWLTLTSEMRLAHTKSHNNNLHGSGKSNVLGVAINYSPTMELTDPSTGYYAKDPYNSLRENPYALLQNMSDGLSNNANGMVDFRFNIVKGLTFSVIAGVNYNDSKTYSQNLREVSGSTNDMNNEDQYRLALQNTNNLTYMHTWGDHSLTATGVYEIATDQYRRIRIEGSNLLTEGVGYWNVGLATSRSEANSYSESSLMSWVGRAIYSYKNKYIATGTFRADGSSKFTNKKWGYFPSGALAWNIAEEGFMKDLNLFQQMKLRASYGIIGNQAINSYDVLALLTSTLYSYGGSSQYTGYWGNSVATPNLSWEKTYQTDLGLDASLFNQRLNVTIDWYLKKTKDALLQRNIPGYNGGGTYWVNQGEIKNTGFEVSVSGYLFQNDNFTWNSSLNLSYMKNEVVDLAGDPYMLGSIIASGLVQEATIIKPGYPIGSIYGLEFLGYDDLGRNIYKDKDNSGTIDSGDYDIIGKAVPDYILGWNNIFTHKNWEFNIFFNAMLGADKLNLTRWCTAVNVGDSRFITLRDAYYKGFDKVGSSAEFGTQKNMSGNLIQGNTTQWLESADFVKLKNLSIAYTFPKAVTHVADIRLSLSCQNLLTITSYKGLDPEASSITNNADINGGMDIGAYPTPRTYTIGARFTF</sequence>
<dbReference type="AlphaFoldDB" id="A0A5J4SF62"/>
<dbReference type="NCBIfam" id="TIGR04057">
    <property type="entry name" value="SusC_RagA_signa"/>
    <property type="match status" value="1"/>
</dbReference>
<evidence type="ECO:0000313" key="8">
    <source>
        <dbReference type="EMBL" id="KAA6344392.1"/>
    </source>
</evidence>
<dbReference type="InterPro" id="IPR023996">
    <property type="entry name" value="TonB-dep_OMP_SusC/RagA"/>
</dbReference>
<organism evidence="8">
    <name type="scientific">termite gut metagenome</name>
    <dbReference type="NCBI Taxonomy" id="433724"/>
    <lineage>
        <taxon>unclassified sequences</taxon>
        <taxon>metagenomes</taxon>
        <taxon>organismal metagenomes</taxon>
    </lineage>
</organism>
<keyword evidence="8" id="KW-0675">Receptor</keyword>
<dbReference type="Gene3D" id="2.170.130.10">
    <property type="entry name" value="TonB-dependent receptor, plug domain"/>
    <property type="match status" value="1"/>
</dbReference>
<dbReference type="Pfam" id="PF07660">
    <property type="entry name" value="STN"/>
    <property type="match status" value="1"/>
</dbReference>
<dbReference type="FunFam" id="2.60.40.1120:FF:000003">
    <property type="entry name" value="Outer membrane protein Omp121"/>
    <property type="match status" value="1"/>
</dbReference>
<keyword evidence="3 6" id="KW-0812">Transmembrane</keyword>
<evidence type="ECO:0000256" key="2">
    <source>
        <dbReference type="ARBA" id="ARBA00022448"/>
    </source>
</evidence>
<dbReference type="InterPro" id="IPR023997">
    <property type="entry name" value="TonB-dep_OMP_SusC/RagA_CS"/>
</dbReference>
<dbReference type="InterPro" id="IPR036942">
    <property type="entry name" value="Beta-barrel_TonB_sf"/>
</dbReference>
<dbReference type="EMBL" id="SNRY01000220">
    <property type="protein sequence ID" value="KAA6344392.1"/>
    <property type="molecule type" value="Genomic_DNA"/>
</dbReference>
<dbReference type="InterPro" id="IPR039426">
    <property type="entry name" value="TonB-dep_rcpt-like"/>
</dbReference>
<dbReference type="FunFam" id="2.170.130.10:FF:000008">
    <property type="entry name" value="SusC/RagA family TonB-linked outer membrane protein"/>
    <property type="match status" value="1"/>
</dbReference>
<evidence type="ECO:0000256" key="1">
    <source>
        <dbReference type="ARBA" id="ARBA00004571"/>
    </source>
</evidence>
<dbReference type="InterPro" id="IPR037066">
    <property type="entry name" value="Plug_dom_sf"/>
</dbReference>
<evidence type="ECO:0000256" key="3">
    <source>
        <dbReference type="ARBA" id="ARBA00022692"/>
    </source>
</evidence>
<evidence type="ECO:0000256" key="4">
    <source>
        <dbReference type="ARBA" id="ARBA00023136"/>
    </source>
</evidence>
<comment type="subcellular location">
    <subcellularLocation>
        <location evidence="1">Cell outer membrane</location>
        <topology evidence="1">Multi-pass membrane protein</topology>
    </subcellularLocation>
</comment>
<dbReference type="SUPFAM" id="SSF49464">
    <property type="entry name" value="Carboxypeptidase regulatory domain-like"/>
    <property type="match status" value="1"/>
</dbReference>
<feature type="domain" description="Secretin/TonB short N-terminal" evidence="7">
    <location>
        <begin position="72"/>
        <end position="122"/>
    </location>
</feature>
<dbReference type="PROSITE" id="PS52016">
    <property type="entry name" value="TONB_DEPENDENT_REC_3"/>
    <property type="match status" value="1"/>
</dbReference>
<evidence type="ECO:0000256" key="6">
    <source>
        <dbReference type="SAM" id="Phobius"/>
    </source>
</evidence>
<dbReference type="NCBIfam" id="TIGR04056">
    <property type="entry name" value="OMP_RagA_SusC"/>
    <property type="match status" value="1"/>
</dbReference>
<gene>
    <name evidence="8" type="ORF">EZS27_007980</name>
</gene>
<dbReference type="Pfam" id="PF07715">
    <property type="entry name" value="Plug"/>
    <property type="match status" value="1"/>
</dbReference>
<dbReference type="InterPro" id="IPR008969">
    <property type="entry name" value="CarboxyPept-like_regulatory"/>
</dbReference>
<evidence type="ECO:0000259" key="7">
    <source>
        <dbReference type="SMART" id="SM00965"/>
    </source>
</evidence>
<keyword evidence="6" id="KW-1133">Transmembrane helix</keyword>
<dbReference type="Gene3D" id="2.60.40.1120">
    <property type="entry name" value="Carboxypeptidase-like, regulatory domain"/>
    <property type="match status" value="1"/>
</dbReference>
<name>A0A5J4SF62_9ZZZZ</name>
<comment type="caution">
    <text evidence="8">The sequence shown here is derived from an EMBL/GenBank/DDBJ whole genome shotgun (WGS) entry which is preliminary data.</text>
</comment>
<dbReference type="InterPro" id="IPR018247">
    <property type="entry name" value="EF_Hand_1_Ca_BS"/>
</dbReference>
<keyword evidence="5" id="KW-0998">Cell outer membrane</keyword>
<reference evidence="8" key="1">
    <citation type="submission" date="2019-03" db="EMBL/GenBank/DDBJ databases">
        <title>Single cell metagenomics reveals metabolic interactions within the superorganism composed of flagellate Streblomastix strix and complex community of Bacteroidetes bacteria on its surface.</title>
        <authorList>
            <person name="Treitli S.C."/>
            <person name="Kolisko M."/>
            <person name="Husnik F."/>
            <person name="Keeling P."/>
            <person name="Hampl V."/>
        </authorList>
    </citation>
    <scope>NUCLEOTIDE SEQUENCE</scope>
    <source>
        <strain evidence="8">STM</strain>
    </source>
</reference>